<evidence type="ECO:0000313" key="1">
    <source>
        <dbReference type="EMBL" id="CAK7329572.1"/>
    </source>
</evidence>
<sequence length="88" mass="9803">MAEVQVGICSGLNLYSPLAILNSLGPLQPISNLQLQETAEQKNLPSLVQYSVSGKKIYCFKAEGQYEKMLLLNLNLMQINFTTYCYAP</sequence>
<protein>
    <submittedName>
        <fullName evidence="1">Uncharacterized protein</fullName>
    </submittedName>
</protein>
<dbReference type="AlphaFoldDB" id="A0AAV1R982"/>
<name>A0AAV1R982_9ROSI</name>
<dbReference type="Proteomes" id="UP001314170">
    <property type="component" value="Unassembled WGS sequence"/>
</dbReference>
<accession>A0AAV1R982</accession>
<reference evidence="1 2" key="1">
    <citation type="submission" date="2024-01" db="EMBL/GenBank/DDBJ databases">
        <authorList>
            <person name="Waweru B."/>
        </authorList>
    </citation>
    <scope>NUCLEOTIDE SEQUENCE [LARGE SCALE GENOMIC DNA]</scope>
</reference>
<evidence type="ECO:0000313" key="2">
    <source>
        <dbReference type="Proteomes" id="UP001314170"/>
    </source>
</evidence>
<organism evidence="1 2">
    <name type="scientific">Dovyalis caffra</name>
    <dbReference type="NCBI Taxonomy" id="77055"/>
    <lineage>
        <taxon>Eukaryota</taxon>
        <taxon>Viridiplantae</taxon>
        <taxon>Streptophyta</taxon>
        <taxon>Embryophyta</taxon>
        <taxon>Tracheophyta</taxon>
        <taxon>Spermatophyta</taxon>
        <taxon>Magnoliopsida</taxon>
        <taxon>eudicotyledons</taxon>
        <taxon>Gunneridae</taxon>
        <taxon>Pentapetalae</taxon>
        <taxon>rosids</taxon>
        <taxon>fabids</taxon>
        <taxon>Malpighiales</taxon>
        <taxon>Salicaceae</taxon>
        <taxon>Flacourtieae</taxon>
        <taxon>Dovyalis</taxon>
    </lineage>
</organism>
<keyword evidence="2" id="KW-1185">Reference proteome</keyword>
<gene>
    <name evidence="1" type="ORF">DCAF_LOCUS7327</name>
</gene>
<dbReference type="EMBL" id="CAWUPB010000913">
    <property type="protein sequence ID" value="CAK7329572.1"/>
    <property type="molecule type" value="Genomic_DNA"/>
</dbReference>
<comment type="caution">
    <text evidence="1">The sequence shown here is derived from an EMBL/GenBank/DDBJ whole genome shotgun (WGS) entry which is preliminary data.</text>
</comment>
<proteinExistence type="predicted"/>